<evidence type="ECO:0000259" key="1">
    <source>
        <dbReference type="PROSITE" id="PS50801"/>
    </source>
</evidence>
<dbReference type="PROSITE" id="PS50801">
    <property type="entry name" value="STAS"/>
    <property type="match status" value="1"/>
</dbReference>
<dbReference type="Gene3D" id="3.30.750.24">
    <property type="entry name" value="STAS domain"/>
    <property type="match status" value="1"/>
</dbReference>
<dbReference type="InterPro" id="IPR002645">
    <property type="entry name" value="STAS_dom"/>
</dbReference>
<accession>A0ABV5GNE7</accession>
<name>A0ABV5GNE7_9FLAO</name>
<sequence length="96" mass="11016">MALQIKYNLGVFEINGSINSQNTKSFRKHFETLIDQSKSITISLYKIKEMDNVAVNAIAYLYKKATESNKIFYIIGKQNQKVNSVFSGENLNYILK</sequence>
<organism evidence="2 3">
    <name type="scientific">Flavobacterium jumunjinense</name>
    <dbReference type="NCBI Taxonomy" id="998845"/>
    <lineage>
        <taxon>Bacteria</taxon>
        <taxon>Pseudomonadati</taxon>
        <taxon>Bacteroidota</taxon>
        <taxon>Flavobacteriia</taxon>
        <taxon>Flavobacteriales</taxon>
        <taxon>Flavobacteriaceae</taxon>
        <taxon>Flavobacterium</taxon>
    </lineage>
</organism>
<dbReference type="InterPro" id="IPR036513">
    <property type="entry name" value="STAS_dom_sf"/>
</dbReference>
<comment type="caution">
    <text evidence="2">The sequence shown here is derived from an EMBL/GenBank/DDBJ whole genome shotgun (WGS) entry which is preliminary data.</text>
</comment>
<dbReference type="RefSeq" id="WP_265210648.1">
    <property type="nucleotide sequence ID" value="NZ_CBCSGE010000029.1"/>
</dbReference>
<reference evidence="2 3" key="1">
    <citation type="submission" date="2024-09" db="EMBL/GenBank/DDBJ databases">
        <authorList>
            <person name="Sun Q."/>
            <person name="Mori K."/>
        </authorList>
    </citation>
    <scope>NUCLEOTIDE SEQUENCE [LARGE SCALE GENOMIC DNA]</scope>
    <source>
        <strain evidence="2 3">CECT 7955</strain>
    </source>
</reference>
<protein>
    <submittedName>
        <fullName evidence="2">STAS domain-containing protein</fullName>
    </submittedName>
</protein>
<evidence type="ECO:0000313" key="2">
    <source>
        <dbReference type="EMBL" id="MFB9096370.1"/>
    </source>
</evidence>
<proteinExistence type="predicted"/>
<feature type="domain" description="STAS" evidence="1">
    <location>
        <begin position="1"/>
        <end position="96"/>
    </location>
</feature>
<dbReference type="SUPFAM" id="SSF52091">
    <property type="entry name" value="SpoIIaa-like"/>
    <property type="match status" value="1"/>
</dbReference>
<dbReference type="EMBL" id="JBHMEY010000017">
    <property type="protein sequence ID" value="MFB9096370.1"/>
    <property type="molecule type" value="Genomic_DNA"/>
</dbReference>
<evidence type="ECO:0000313" key="3">
    <source>
        <dbReference type="Proteomes" id="UP001589607"/>
    </source>
</evidence>
<keyword evidence="3" id="KW-1185">Reference proteome</keyword>
<gene>
    <name evidence="2" type="ORF">ACFFVF_07590</name>
</gene>
<dbReference type="Pfam" id="PF01740">
    <property type="entry name" value="STAS"/>
    <property type="match status" value="1"/>
</dbReference>
<dbReference type="Proteomes" id="UP001589607">
    <property type="component" value="Unassembled WGS sequence"/>
</dbReference>